<dbReference type="AlphaFoldDB" id="A0A2M8ESS8"/>
<evidence type="ECO:0000313" key="8">
    <source>
        <dbReference type="EMBL" id="PJC28167.1"/>
    </source>
</evidence>
<dbReference type="EC" id="3.1.26.5" evidence="6 7"/>
<dbReference type="NCBIfam" id="TIGR00188">
    <property type="entry name" value="rnpA"/>
    <property type="match status" value="1"/>
</dbReference>
<keyword evidence="4 6" id="KW-0378">Hydrolase</keyword>
<dbReference type="GO" id="GO:0004526">
    <property type="term" value="F:ribonuclease P activity"/>
    <property type="evidence" value="ECO:0007669"/>
    <property type="project" value="UniProtKB-UniRule"/>
</dbReference>
<name>A0A2M8ESS8_9BACT</name>
<dbReference type="PANTHER" id="PTHR33992:SF1">
    <property type="entry name" value="RIBONUCLEASE P PROTEIN COMPONENT"/>
    <property type="match status" value="1"/>
</dbReference>
<dbReference type="GO" id="GO:0030677">
    <property type="term" value="C:ribonuclease P complex"/>
    <property type="evidence" value="ECO:0007669"/>
    <property type="project" value="TreeGrafter"/>
</dbReference>
<reference evidence="9" key="1">
    <citation type="submission" date="2017-09" db="EMBL/GenBank/DDBJ databases">
        <title>Depth-based differentiation of microbial function through sediment-hosted aquifers and enrichment of novel symbionts in the deep terrestrial subsurface.</title>
        <authorList>
            <person name="Probst A.J."/>
            <person name="Ladd B."/>
            <person name="Jarett J.K."/>
            <person name="Geller-Mcgrath D.E."/>
            <person name="Sieber C.M.K."/>
            <person name="Emerson J.B."/>
            <person name="Anantharaman K."/>
            <person name="Thomas B.C."/>
            <person name="Malmstrom R."/>
            <person name="Stieglmeier M."/>
            <person name="Klingl A."/>
            <person name="Woyke T."/>
            <person name="Ryan C.M."/>
            <person name="Banfield J.F."/>
        </authorList>
    </citation>
    <scope>NUCLEOTIDE SEQUENCE [LARGE SCALE GENOMIC DNA]</scope>
</reference>
<evidence type="ECO:0000256" key="7">
    <source>
        <dbReference type="NCBIfam" id="TIGR00188"/>
    </source>
</evidence>
<evidence type="ECO:0000256" key="3">
    <source>
        <dbReference type="ARBA" id="ARBA00022759"/>
    </source>
</evidence>
<dbReference type="InterPro" id="IPR014721">
    <property type="entry name" value="Ribsml_uS5_D2-typ_fold_subgr"/>
</dbReference>
<dbReference type="PANTHER" id="PTHR33992">
    <property type="entry name" value="RIBONUCLEASE P PROTEIN COMPONENT"/>
    <property type="match status" value="1"/>
</dbReference>
<protein>
    <recommendedName>
        <fullName evidence="6 7">Ribonuclease P protein component</fullName>
        <shortName evidence="6">RNase P protein</shortName>
        <shortName evidence="6">RNaseP protein</shortName>
        <ecNumber evidence="6 7">3.1.26.5</ecNumber>
    </recommendedName>
    <alternativeName>
        <fullName evidence="6">Protein C5</fullName>
    </alternativeName>
</protein>
<evidence type="ECO:0000256" key="5">
    <source>
        <dbReference type="ARBA" id="ARBA00022884"/>
    </source>
</evidence>
<evidence type="ECO:0000256" key="4">
    <source>
        <dbReference type="ARBA" id="ARBA00022801"/>
    </source>
</evidence>
<evidence type="ECO:0000256" key="1">
    <source>
        <dbReference type="ARBA" id="ARBA00022694"/>
    </source>
</evidence>
<keyword evidence="1 6" id="KW-0819">tRNA processing</keyword>
<evidence type="ECO:0000313" key="9">
    <source>
        <dbReference type="Proteomes" id="UP000229816"/>
    </source>
</evidence>
<evidence type="ECO:0000256" key="6">
    <source>
        <dbReference type="HAMAP-Rule" id="MF_00227"/>
    </source>
</evidence>
<keyword evidence="2 6" id="KW-0540">Nuclease</keyword>
<comment type="catalytic activity">
    <reaction evidence="6">
        <text>Endonucleolytic cleavage of RNA, removing 5'-extranucleotides from tRNA precursor.</text>
        <dbReference type="EC" id="3.1.26.5"/>
    </reaction>
</comment>
<dbReference type="EMBL" id="PFSF01000033">
    <property type="protein sequence ID" value="PJC28167.1"/>
    <property type="molecule type" value="Genomic_DNA"/>
</dbReference>
<dbReference type="GO" id="GO:0000049">
    <property type="term" value="F:tRNA binding"/>
    <property type="evidence" value="ECO:0007669"/>
    <property type="project" value="UniProtKB-UniRule"/>
</dbReference>
<sequence>MLPKQYRLPLRTEFKRIKKEGKLFPGRFFSLLVSHQPQAIPRTEPRGEASYQPPRLAFIISKKIHKKAIKRNRVRRLLVEAVRGILPKIKPGFDFVFLVKKTILEKKLLEIKNEVEKFFGNEKIYSFFD</sequence>
<proteinExistence type="inferred from homology"/>
<comment type="similarity">
    <text evidence="6">Belongs to the RnpA family.</text>
</comment>
<dbReference type="InterPro" id="IPR020568">
    <property type="entry name" value="Ribosomal_Su5_D2-typ_SF"/>
</dbReference>
<keyword evidence="5 6" id="KW-0694">RNA-binding</keyword>
<dbReference type="HAMAP" id="MF_00227">
    <property type="entry name" value="RNase_P"/>
    <property type="match status" value="1"/>
</dbReference>
<keyword evidence="3 6" id="KW-0255">Endonuclease</keyword>
<accession>A0A2M8ESS8</accession>
<dbReference type="Proteomes" id="UP000229816">
    <property type="component" value="Unassembled WGS sequence"/>
</dbReference>
<evidence type="ECO:0000256" key="2">
    <source>
        <dbReference type="ARBA" id="ARBA00022722"/>
    </source>
</evidence>
<comment type="caution">
    <text evidence="8">The sequence shown here is derived from an EMBL/GenBank/DDBJ whole genome shotgun (WGS) entry which is preliminary data.</text>
</comment>
<organism evidence="8 9">
    <name type="scientific">Candidatus Shapirobacteria bacterium CG_4_9_14_0_2_um_filter_39_11</name>
    <dbReference type="NCBI Taxonomy" id="1974478"/>
    <lineage>
        <taxon>Bacteria</taxon>
        <taxon>Candidatus Shapironibacteriota</taxon>
    </lineage>
</organism>
<comment type="subunit">
    <text evidence="6">Consists of a catalytic RNA component (M1 or rnpB) and a protein subunit.</text>
</comment>
<dbReference type="Pfam" id="PF00825">
    <property type="entry name" value="Ribonuclease_P"/>
    <property type="match status" value="1"/>
</dbReference>
<dbReference type="GO" id="GO:0001682">
    <property type="term" value="P:tRNA 5'-leader removal"/>
    <property type="evidence" value="ECO:0007669"/>
    <property type="project" value="UniProtKB-UniRule"/>
</dbReference>
<comment type="function">
    <text evidence="6">RNaseP catalyzes the removal of the 5'-leader sequence from pre-tRNA to produce the mature 5'-terminus. It can also cleave other RNA substrates such as 4.5S RNA. The protein component plays an auxiliary but essential role in vivo by binding to the 5'-leader sequence and broadening the substrate specificity of the ribozyme.</text>
</comment>
<gene>
    <name evidence="6 8" type="primary">rnpA</name>
    <name evidence="8" type="ORF">CO054_01635</name>
</gene>
<dbReference type="GO" id="GO:0042781">
    <property type="term" value="F:3'-tRNA processing endoribonuclease activity"/>
    <property type="evidence" value="ECO:0007669"/>
    <property type="project" value="TreeGrafter"/>
</dbReference>
<dbReference type="InterPro" id="IPR000100">
    <property type="entry name" value="RNase_P"/>
</dbReference>
<dbReference type="Gene3D" id="3.30.230.10">
    <property type="match status" value="1"/>
</dbReference>
<dbReference type="SUPFAM" id="SSF54211">
    <property type="entry name" value="Ribosomal protein S5 domain 2-like"/>
    <property type="match status" value="1"/>
</dbReference>